<dbReference type="SUPFAM" id="SSF46894">
    <property type="entry name" value="C-terminal effector domain of the bipartite response regulators"/>
    <property type="match status" value="1"/>
</dbReference>
<dbReference type="InterPro" id="IPR036388">
    <property type="entry name" value="WH-like_DNA-bd_sf"/>
</dbReference>
<proteinExistence type="predicted"/>
<dbReference type="Pfam" id="PF13191">
    <property type="entry name" value="AAA_16"/>
    <property type="match status" value="1"/>
</dbReference>
<dbReference type="SUPFAM" id="SSF48452">
    <property type="entry name" value="TPR-like"/>
    <property type="match status" value="1"/>
</dbReference>
<keyword evidence="2" id="KW-0067">ATP-binding</keyword>
<reference evidence="4" key="1">
    <citation type="submission" date="2021-01" db="EMBL/GenBank/DDBJ databases">
        <title>Whole genome shotgun sequence of Virgisporangium aurantiacum NBRC 16421.</title>
        <authorList>
            <person name="Komaki H."/>
            <person name="Tamura T."/>
        </authorList>
    </citation>
    <scope>NUCLEOTIDE SEQUENCE</scope>
    <source>
        <strain evidence="4">NBRC 16421</strain>
    </source>
</reference>
<dbReference type="GO" id="GO:0003677">
    <property type="term" value="F:DNA binding"/>
    <property type="evidence" value="ECO:0007669"/>
    <property type="project" value="InterPro"/>
</dbReference>
<dbReference type="SUPFAM" id="SSF52540">
    <property type="entry name" value="P-loop containing nucleoside triphosphate hydrolases"/>
    <property type="match status" value="1"/>
</dbReference>
<sequence length="999" mass="105964">MSRLIGPAADAHNRPMVRRVTSAEFVGRAAELAAIHSALEAAADGDGRFVLVAGDAGIGKTRLVQAACAQATLDRFGAVVGGCVQLGAVPLAFAPVVEMARGLRDELGSDRFAELAPPALTALLGGEETVGAGQLFAPLVDFLARLGRLRPWLVVFEDLHWADASTRDLIAFLGRNLRRVAVTVVLTYRSDELHRRHPLRPLLADLERDSETERITLSGLNRSDLVELLIGLGCHDVDLAGVAALLARTGGNPLYVEELVAAAPTAAALHGGLPSTLSEAVLARVGRLSAPAQAVLRRAAVLGTELDDRLLAACSDLPAEQTTEALREALGAQLLVLDGRTCRFRHALLAEALYEDLLPGERQRIHVAAAQALEAGEHAPGLPDHMRWALLAHHWNAAHDVPRTFVASLRAGSEGLRVNAHAAACGHLERALELWDRVPNAAARAGMDRAALLLQAADAVHLTNPSQRQLTLVNAAYAALDDAVEPERRAAVLERIAHMHWELDRESEAAAAHEQAVRLMAGRPPSVERAAVLAALAQSLMIREHPDAEATLLDAIDCATATGAAGAAAEARSDLGWVQAEDGRADEGVATARQALDSLLTHARPYAAGRGHVNVLATLLRAGRFDEVEAVGAEGLEYCGRAGLLDRLGGAITSFRVLAHTNAGRWREAERVDTEMRVRLAGVARASYYLSSRRLRLQLWTGDHDAVASGVDRLLQSVSAPHLRGPVLLRAGELAHARRRWDGARSAFEAGVRACTAGNGQFHLAPGLASALAVEADRVTALYGSGPHVDAELAQAHGVADRLAGQVAGLRARVGESLTALLPEPAAWLAVADAEYARVRRADRADEWAAVGETWDTLGMPYPAAVARWRAAEATLRDGGGRSTAARYAGAALDVADTLGAAPLAAEVRLLVQRGRLDLDRAAAVPEPPSTFATLRVTRREAEVLTLLVAGRTNRQIAEALYISEKTASVHVTNLLRKLGVTSRIEAAAIAQRIGSDGD</sequence>
<dbReference type="Pfam" id="PF00196">
    <property type="entry name" value="GerE"/>
    <property type="match status" value="1"/>
</dbReference>
<evidence type="ECO:0000256" key="1">
    <source>
        <dbReference type="ARBA" id="ARBA00022741"/>
    </source>
</evidence>
<name>A0A8J4DZH6_9ACTN</name>
<protein>
    <submittedName>
        <fullName evidence="4">LuxR family transcriptional regulator</fullName>
    </submittedName>
</protein>
<dbReference type="Gene3D" id="1.10.10.10">
    <property type="entry name" value="Winged helix-like DNA-binding domain superfamily/Winged helix DNA-binding domain"/>
    <property type="match status" value="1"/>
</dbReference>
<dbReference type="Gene3D" id="1.25.40.10">
    <property type="entry name" value="Tetratricopeptide repeat domain"/>
    <property type="match status" value="1"/>
</dbReference>
<evidence type="ECO:0000313" key="5">
    <source>
        <dbReference type="Proteomes" id="UP000612585"/>
    </source>
</evidence>
<gene>
    <name evidence="4" type="ORF">Vau01_042560</name>
</gene>
<dbReference type="PANTHER" id="PTHR16305:SF35">
    <property type="entry name" value="TRANSCRIPTIONAL ACTIVATOR DOMAIN"/>
    <property type="match status" value="1"/>
</dbReference>
<dbReference type="SMART" id="SM00421">
    <property type="entry name" value="HTH_LUXR"/>
    <property type="match status" value="1"/>
</dbReference>
<dbReference type="GO" id="GO:0004016">
    <property type="term" value="F:adenylate cyclase activity"/>
    <property type="evidence" value="ECO:0007669"/>
    <property type="project" value="TreeGrafter"/>
</dbReference>
<dbReference type="InterPro" id="IPR016032">
    <property type="entry name" value="Sig_transdc_resp-reg_C-effctor"/>
</dbReference>
<evidence type="ECO:0000256" key="2">
    <source>
        <dbReference type="ARBA" id="ARBA00022840"/>
    </source>
</evidence>
<dbReference type="PRINTS" id="PR00038">
    <property type="entry name" value="HTHLUXR"/>
</dbReference>
<dbReference type="GO" id="GO:0005737">
    <property type="term" value="C:cytoplasm"/>
    <property type="evidence" value="ECO:0007669"/>
    <property type="project" value="TreeGrafter"/>
</dbReference>
<dbReference type="EMBL" id="BOPG01000026">
    <property type="protein sequence ID" value="GIJ56740.1"/>
    <property type="molecule type" value="Genomic_DNA"/>
</dbReference>
<evidence type="ECO:0000313" key="4">
    <source>
        <dbReference type="EMBL" id="GIJ56740.1"/>
    </source>
</evidence>
<keyword evidence="5" id="KW-1185">Reference proteome</keyword>
<dbReference type="CDD" id="cd06170">
    <property type="entry name" value="LuxR_C_like"/>
    <property type="match status" value="1"/>
</dbReference>
<dbReference type="InterPro" id="IPR041664">
    <property type="entry name" value="AAA_16"/>
</dbReference>
<dbReference type="PROSITE" id="PS50043">
    <property type="entry name" value="HTH_LUXR_2"/>
    <property type="match status" value="1"/>
</dbReference>
<dbReference type="AlphaFoldDB" id="A0A8J4DZH6"/>
<accession>A0A8J4DZH6</accession>
<dbReference type="GO" id="GO:0005524">
    <property type="term" value="F:ATP binding"/>
    <property type="evidence" value="ECO:0007669"/>
    <property type="project" value="UniProtKB-KW"/>
</dbReference>
<dbReference type="InterPro" id="IPR000792">
    <property type="entry name" value="Tscrpt_reg_LuxR_C"/>
</dbReference>
<dbReference type="GO" id="GO:0006355">
    <property type="term" value="P:regulation of DNA-templated transcription"/>
    <property type="evidence" value="ECO:0007669"/>
    <property type="project" value="InterPro"/>
</dbReference>
<organism evidence="4 5">
    <name type="scientific">Virgisporangium aurantiacum</name>
    <dbReference type="NCBI Taxonomy" id="175570"/>
    <lineage>
        <taxon>Bacteria</taxon>
        <taxon>Bacillati</taxon>
        <taxon>Actinomycetota</taxon>
        <taxon>Actinomycetes</taxon>
        <taxon>Micromonosporales</taxon>
        <taxon>Micromonosporaceae</taxon>
        <taxon>Virgisporangium</taxon>
    </lineage>
</organism>
<dbReference type="Proteomes" id="UP000612585">
    <property type="component" value="Unassembled WGS sequence"/>
</dbReference>
<comment type="caution">
    <text evidence="4">The sequence shown here is derived from an EMBL/GenBank/DDBJ whole genome shotgun (WGS) entry which is preliminary data.</text>
</comment>
<dbReference type="InterPro" id="IPR027417">
    <property type="entry name" value="P-loop_NTPase"/>
</dbReference>
<feature type="domain" description="HTH luxR-type" evidence="3">
    <location>
        <begin position="930"/>
        <end position="995"/>
    </location>
</feature>
<dbReference type="PANTHER" id="PTHR16305">
    <property type="entry name" value="TESTICULAR SOLUBLE ADENYLYL CYCLASE"/>
    <property type="match status" value="1"/>
</dbReference>
<dbReference type="Gene3D" id="3.40.50.300">
    <property type="entry name" value="P-loop containing nucleotide triphosphate hydrolases"/>
    <property type="match status" value="1"/>
</dbReference>
<dbReference type="InterPro" id="IPR011990">
    <property type="entry name" value="TPR-like_helical_dom_sf"/>
</dbReference>
<evidence type="ECO:0000259" key="3">
    <source>
        <dbReference type="PROSITE" id="PS50043"/>
    </source>
</evidence>
<keyword evidence="1" id="KW-0547">Nucleotide-binding</keyword>